<feature type="compositionally biased region" description="Low complexity" evidence="1">
    <location>
        <begin position="70"/>
        <end position="85"/>
    </location>
</feature>
<dbReference type="PROSITE" id="PS50003">
    <property type="entry name" value="PH_DOMAIN"/>
    <property type="match status" value="1"/>
</dbReference>
<name>A0A9P6SNT7_9FUNG</name>
<dbReference type="AlphaFoldDB" id="A0A9P6SNT7"/>
<feature type="region of interest" description="Disordered" evidence="1">
    <location>
        <begin position="34"/>
        <end position="85"/>
    </location>
</feature>
<feature type="compositionally biased region" description="Polar residues" evidence="1">
    <location>
        <begin position="43"/>
        <end position="61"/>
    </location>
</feature>
<organism evidence="3 4">
    <name type="scientific">Modicella reniformis</name>
    <dbReference type="NCBI Taxonomy" id="1440133"/>
    <lineage>
        <taxon>Eukaryota</taxon>
        <taxon>Fungi</taxon>
        <taxon>Fungi incertae sedis</taxon>
        <taxon>Mucoromycota</taxon>
        <taxon>Mortierellomycotina</taxon>
        <taxon>Mortierellomycetes</taxon>
        <taxon>Mortierellales</taxon>
        <taxon>Mortierellaceae</taxon>
        <taxon>Modicella</taxon>
    </lineage>
</organism>
<keyword evidence="4" id="KW-1185">Reference proteome</keyword>
<dbReference type="Proteomes" id="UP000749646">
    <property type="component" value="Unassembled WGS sequence"/>
</dbReference>
<protein>
    <recommendedName>
        <fullName evidence="2">PH domain-containing protein</fullName>
    </recommendedName>
</protein>
<dbReference type="OrthoDB" id="2123378at2759"/>
<evidence type="ECO:0000259" key="2">
    <source>
        <dbReference type="PROSITE" id="PS50003"/>
    </source>
</evidence>
<gene>
    <name evidence="3" type="ORF">BGZ65_010283</name>
</gene>
<sequence>MGTLRDTEYIPPTPKRLSLAFGKTAINRGMRNMIPSMFRRRSQPNTPEISESEEAGTSGQKVSPKLVFRSGSGSSSEMSSGLLTPGSGSSICIDIPSTSPSISSSSSSSPMSRGFFSKWKKGIRPMHRATPQRHSLGVLERDIDTDGINLRTADPRDILPRLTLLRLQETETPLELLRRYIYFDDEFCIARTGILFNTIRPSCENQVVSVEFHTVNTWVDRTDYSQASDSQCVIRDHLDDSGVAQVSGENPMNDEPIVAKVVTSLCFIPGLEMDPESAIYEDETYIRTEPQSLAECRVGQTYFQWQETRGFQGHLFYLTEGHQWKEAWFCIVGSKLWQCCRPPSAFTPTSSSLPPSQVSSTDPDVLEKLRFLDLETVRYIETEVQVFKATPRHLDDESLTFCNDMDEIEDFGETFSPIKHSFRLRMRAPEQRMNDSDPVSWTTVTQNFYAGSEDMAQAWMESLRVACRSRPPRPYWLR</sequence>
<reference evidence="3" key="1">
    <citation type="journal article" date="2020" name="Fungal Divers.">
        <title>Resolving the Mortierellaceae phylogeny through synthesis of multi-gene phylogenetics and phylogenomics.</title>
        <authorList>
            <person name="Vandepol N."/>
            <person name="Liber J."/>
            <person name="Desiro A."/>
            <person name="Na H."/>
            <person name="Kennedy M."/>
            <person name="Barry K."/>
            <person name="Grigoriev I.V."/>
            <person name="Miller A.N."/>
            <person name="O'Donnell K."/>
            <person name="Stajich J.E."/>
            <person name="Bonito G."/>
        </authorList>
    </citation>
    <scope>NUCLEOTIDE SEQUENCE</scope>
    <source>
        <strain evidence="3">MES-2147</strain>
    </source>
</reference>
<evidence type="ECO:0000313" key="4">
    <source>
        <dbReference type="Proteomes" id="UP000749646"/>
    </source>
</evidence>
<dbReference type="SUPFAM" id="SSF50729">
    <property type="entry name" value="PH domain-like"/>
    <property type="match status" value="1"/>
</dbReference>
<evidence type="ECO:0000256" key="1">
    <source>
        <dbReference type="SAM" id="MobiDB-lite"/>
    </source>
</evidence>
<feature type="domain" description="PH" evidence="2">
    <location>
        <begin position="308"/>
        <end position="468"/>
    </location>
</feature>
<comment type="caution">
    <text evidence="3">The sequence shown here is derived from an EMBL/GenBank/DDBJ whole genome shotgun (WGS) entry which is preliminary data.</text>
</comment>
<dbReference type="EMBL" id="JAAAHW010003286">
    <property type="protein sequence ID" value="KAF9985641.1"/>
    <property type="molecule type" value="Genomic_DNA"/>
</dbReference>
<feature type="region of interest" description="Disordered" evidence="1">
    <location>
        <begin position="93"/>
        <end position="112"/>
    </location>
</feature>
<dbReference type="InterPro" id="IPR001849">
    <property type="entry name" value="PH_domain"/>
</dbReference>
<evidence type="ECO:0000313" key="3">
    <source>
        <dbReference type="EMBL" id="KAF9985641.1"/>
    </source>
</evidence>
<proteinExistence type="predicted"/>
<accession>A0A9P6SNT7</accession>